<feature type="compositionally biased region" description="Basic residues" evidence="2">
    <location>
        <begin position="133"/>
        <end position="142"/>
    </location>
</feature>
<reference evidence="3 4" key="1">
    <citation type="journal article" date="2007" name="Proc. Natl. Acad. Sci. U.S.A.">
        <title>Independent sorting-out of thousands of duplicated gene pairs in two yeast species descended from a whole-genome duplication.</title>
        <authorList>
            <person name="Scannell D.R."/>
            <person name="Frank A.C."/>
            <person name="Conant G.C."/>
            <person name="Byrne K.P."/>
            <person name="Woolfit M."/>
            <person name="Wolfe K.H."/>
        </authorList>
    </citation>
    <scope>NUCLEOTIDE SEQUENCE [LARGE SCALE GENOMIC DNA]</scope>
    <source>
        <strain evidence="4">ATCC 22028 / DSM 70294 / BCRC 21397 / CBS 2163 / NBRC 10782 / NRRL Y-8283 / UCD 57-17</strain>
    </source>
</reference>
<protein>
    <submittedName>
        <fullName evidence="3">Uncharacterized protein</fullName>
    </submittedName>
</protein>
<evidence type="ECO:0000313" key="3">
    <source>
        <dbReference type="EMBL" id="EDO17983.1"/>
    </source>
</evidence>
<dbReference type="HOGENOM" id="CLU_1273113_0_0_1"/>
<feature type="compositionally biased region" description="Polar residues" evidence="2">
    <location>
        <begin position="1"/>
        <end position="28"/>
    </location>
</feature>
<feature type="coiled-coil region" evidence="1">
    <location>
        <begin position="173"/>
        <end position="200"/>
    </location>
</feature>
<dbReference type="KEGG" id="vpo:Kpol_1054p30"/>
<keyword evidence="1" id="KW-0175">Coiled coil</keyword>
<gene>
    <name evidence="3" type="ORF">Kpol_1054p30</name>
</gene>
<organism evidence="4">
    <name type="scientific">Vanderwaltozyma polyspora (strain ATCC 22028 / DSM 70294 / BCRC 21397 / CBS 2163 / NBRC 10782 / NRRL Y-8283 / UCD 57-17)</name>
    <name type="common">Kluyveromyces polysporus</name>
    <dbReference type="NCBI Taxonomy" id="436907"/>
    <lineage>
        <taxon>Eukaryota</taxon>
        <taxon>Fungi</taxon>
        <taxon>Dikarya</taxon>
        <taxon>Ascomycota</taxon>
        <taxon>Saccharomycotina</taxon>
        <taxon>Saccharomycetes</taxon>
        <taxon>Saccharomycetales</taxon>
        <taxon>Saccharomycetaceae</taxon>
        <taxon>Vanderwaltozyma</taxon>
    </lineage>
</organism>
<feature type="region of interest" description="Disordered" evidence="2">
    <location>
        <begin position="117"/>
        <end position="148"/>
    </location>
</feature>
<dbReference type="AlphaFoldDB" id="A7TIB7"/>
<accession>A7TIB7</accession>
<evidence type="ECO:0000256" key="1">
    <source>
        <dbReference type="SAM" id="Coils"/>
    </source>
</evidence>
<evidence type="ECO:0000256" key="2">
    <source>
        <dbReference type="SAM" id="MobiDB-lite"/>
    </source>
</evidence>
<proteinExistence type="predicted"/>
<dbReference type="RefSeq" id="XP_001645841.1">
    <property type="nucleotide sequence ID" value="XM_001645791.1"/>
</dbReference>
<dbReference type="GeneID" id="5546247"/>
<keyword evidence="4" id="KW-1185">Reference proteome</keyword>
<evidence type="ECO:0000313" key="4">
    <source>
        <dbReference type="Proteomes" id="UP000000267"/>
    </source>
</evidence>
<dbReference type="EMBL" id="DS480395">
    <property type="protein sequence ID" value="EDO17983.1"/>
    <property type="molecule type" value="Genomic_DNA"/>
</dbReference>
<sequence length="217" mass="23903">MISPTTTSNTIENKTSPQPDDTSNVSYRSFSSSGGSSGHFSFSDADNAATKGSVDQSCLFTPETVDEQNLKPVDNYVWIPSEINIEEFLRFNNAAAAAVTTTATDAANRVMSRDLSILSNSSPGSTNTAKTTKSNRGRKRKNSSSIKKTANPRCKIDYAKITAQIQLNYDALLTERNKRIKSLEKELDTQRREVDTLKRLLLEDVGSIRSILAELRN</sequence>
<feature type="region of interest" description="Disordered" evidence="2">
    <location>
        <begin position="1"/>
        <end position="36"/>
    </location>
</feature>
<feature type="compositionally biased region" description="Polar residues" evidence="2">
    <location>
        <begin position="117"/>
        <end position="129"/>
    </location>
</feature>
<name>A7TIB7_VANPO</name>
<dbReference type="Proteomes" id="UP000000267">
    <property type="component" value="Unassembled WGS sequence"/>
</dbReference>
<dbReference type="InParanoid" id="A7TIB7"/>